<protein>
    <submittedName>
        <fullName evidence="1">Baseplate protein</fullName>
    </submittedName>
</protein>
<sequence length="137" mass="14476">MGTQMTIPFTLMENGAVQTETDIDKQTSQRVRAIVGTEPGQRAMRADMGIPLSRMLFGVGDSLVDTELRQLVTDQMGKFEPGTVVTAIVPVTSEANDGVASLDIEFAPLLQASPARVVSDAAVIRVGGTVKEVSVNG</sequence>
<evidence type="ECO:0000313" key="2">
    <source>
        <dbReference type="Proteomes" id="UP000224898"/>
    </source>
</evidence>
<dbReference type="RefSeq" id="YP_009831854.1">
    <property type="nucleotide sequence ID" value="NC_048650.1"/>
</dbReference>
<evidence type="ECO:0000313" key="1">
    <source>
        <dbReference type="EMBL" id="APC46391.1"/>
    </source>
</evidence>
<reference evidence="1 2" key="1">
    <citation type="submission" date="2016-09" db="EMBL/GenBank/DDBJ databases">
        <title>Complete Genome Sequence of Streptomyces 5a phage BRock.</title>
        <authorList>
            <person name="Crossman A."/>
            <person name="Baron S."/>
            <person name="Jamdagni P."/>
            <person name="Khatri P."/>
            <person name="Sharma D."/>
            <person name="Pandey M."/>
            <person name="Goyal S."/>
            <person name="Kumar S."/>
            <person name="Phogat A."/>
            <person name="Chawla G."/>
            <person name="Pasricha M."/>
            <person name="Gupta K."/>
            <person name="Bazzad D."/>
            <person name="Aggarwal V."/>
            <person name="Poughat A."/>
            <person name="Singh K."/>
            <person name="Rana P."/>
            <person name="Gautam R."/>
            <person name="Sharma V."/>
            <person name="Tyagi D."/>
            <person name="Shahi A."/>
            <person name="Jangra N."/>
            <person name="Malik M."/>
            <person name="Sidhu P.K."/>
            <person name="Malik S."/>
            <person name="Ghalyan Y."/>
            <person name="Sharma S.S."/>
            <person name="Malik A."/>
            <person name="Chuttani R."/>
            <person name="Bamal N."/>
            <person name="Bhadula D."/>
            <person name="Batra A."/>
            <person name="Temple L."/>
            <person name="Nehra K."/>
        </authorList>
    </citation>
    <scope>NUCLEOTIDE SEQUENCE [LARGE SCALE GENOMIC DNA]</scope>
</reference>
<accession>A0A1J0GW33</accession>
<dbReference type="KEGG" id="vg:55601543"/>
<dbReference type="Proteomes" id="UP000224898">
    <property type="component" value="Segment"/>
</dbReference>
<name>A0A1J0GW33_9CAUD</name>
<keyword evidence="2" id="KW-1185">Reference proteome</keyword>
<dbReference type="SUPFAM" id="SSF160719">
    <property type="entry name" value="gpW/gp25-like"/>
    <property type="match status" value="1"/>
</dbReference>
<dbReference type="GeneID" id="55601543"/>
<proteinExistence type="predicted"/>
<dbReference type="Gene3D" id="3.10.450.40">
    <property type="match status" value="1"/>
</dbReference>
<dbReference type="EMBL" id="KX925554">
    <property type="protein sequence ID" value="APC46391.1"/>
    <property type="molecule type" value="Genomic_DNA"/>
</dbReference>
<organism evidence="1 2">
    <name type="scientific">Streptomyces phage BRock</name>
    <dbReference type="NCBI Taxonomy" id="1913591"/>
    <lineage>
        <taxon>Viruses</taxon>
        <taxon>Duplodnaviria</taxon>
        <taxon>Heunggongvirae</taxon>
        <taxon>Uroviricota</taxon>
        <taxon>Caudoviricetes</taxon>
        <taxon>Borockvirus</taxon>
        <taxon>Borockvirus brock</taxon>
    </lineage>
</organism>